<name>A0ABW4NJK1_9SPHN</name>
<feature type="chain" id="PRO_5047187402" evidence="2">
    <location>
        <begin position="22"/>
        <end position="89"/>
    </location>
</feature>
<evidence type="ECO:0000313" key="3">
    <source>
        <dbReference type="EMBL" id="MFD1789749.1"/>
    </source>
</evidence>
<feature type="compositionally biased region" description="Basic and acidic residues" evidence="1">
    <location>
        <begin position="24"/>
        <end position="44"/>
    </location>
</feature>
<proteinExistence type="predicted"/>
<feature type="signal peptide" evidence="2">
    <location>
        <begin position="1"/>
        <end position="21"/>
    </location>
</feature>
<dbReference type="Proteomes" id="UP001597283">
    <property type="component" value="Unassembled WGS sequence"/>
</dbReference>
<sequence length="89" mass="9248">MKKFLASALLVTLAAPLAACGGNGDDKLAEQAEDRAEAKADEVRAMGGNEATAERIEDDGERRGDAIDGSDVDADKLTEGQKNAMTAPQ</sequence>
<comment type="caution">
    <text evidence="3">The sequence shown here is derived from an EMBL/GenBank/DDBJ whole genome shotgun (WGS) entry which is preliminary data.</text>
</comment>
<gene>
    <name evidence="3" type="ORF">ACFSC3_19515</name>
</gene>
<feature type="compositionally biased region" description="Basic and acidic residues" evidence="1">
    <location>
        <begin position="52"/>
        <end position="66"/>
    </location>
</feature>
<dbReference type="EMBL" id="JBHUFC010000025">
    <property type="protein sequence ID" value="MFD1789749.1"/>
    <property type="molecule type" value="Genomic_DNA"/>
</dbReference>
<feature type="region of interest" description="Disordered" evidence="1">
    <location>
        <begin position="21"/>
        <end position="89"/>
    </location>
</feature>
<keyword evidence="2" id="KW-0732">Signal</keyword>
<feature type="compositionally biased region" description="Polar residues" evidence="1">
    <location>
        <begin position="80"/>
        <end position="89"/>
    </location>
</feature>
<organism evidence="3 4">
    <name type="scientific">Sphingomonas floccifaciens</name>
    <dbReference type="NCBI Taxonomy" id="1844115"/>
    <lineage>
        <taxon>Bacteria</taxon>
        <taxon>Pseudomonadati</taxon>
        <taxon>Pseudomonadota</taxon>
        <taxon>Alphaproteobacteria</taxon>
        <taxon>Sphingomonadales</taxon>
        <taxon>Sphingomonadaceae</taxon>
        <taxon>Sphingomonas</taxon>
    </lineage>
</organism>
<keyword evidence="4" id="KW-1185">Reference proteome</keyword>
<evidence type="ECO:0000256" key="2">
    <source>
        <dbReference type="SAM" id="SignalP"/>
    </source>
</evidence>
<evidence type="ECO:0000313" key="4">
    <source>
        <dbReference type="Proteomes" id="UP001597283"/>
    </source>
</evidence>
<protein>
    <submittedName>
        <fullName evidence="3">Uncharacterized protein</fullName>
    </submittedName>
</protein>
<dbReference type="RefSeq" id="WP_380941948.1">
    <property type="nucleotide sequence ID" value="NZ_JBHUFC010000025.1"/>
</dbReference>
<accession>A0ABW4NJK1</accession>
<reference evidence="4" key="1">
    <citation type="journal article" date="2019" name="Int. J. Syst. Evol. Microbiol.">
        <title>The Global Catalogue of Microorganisms (GCM) 10K type strain sequencing project: providing services to taxonomists for standard genome sequencing and annotation.</title>
        <authorList>
            <consortium name="The Broad Institute Genomics Platform"/>
            <consortium name="The Broad Institute Genome Sequencing Center for Infectious Disease"/>
            <person name="Wu L."/>
            <person name="Ma J."/>
        </authorList>
    </citation>
    <scope>NUCLEOTIDE SEQUENCE [LARGE SCALE GENOMIC DNA]</scope>
    <source>
        <strain evidence="4">Q85</strain>
    </source>
</reference>
<evidence type="ECO:0000256" key="1">
    <source>
        <dbReference type="SAM" id="MobiDB-lite"/>
    </source>
</evidence>